<gene>
    <name evidence="12" type="ORF">GCM10023189_42800</name>
</gene>
<keyword evidence="6 8" id="KW-0472">Membrane</keyword>
<dbReference type="InterPro" id="IPR012910">
    <property type="entry name" value="Plug_dom"/>
</dbReference>
<evidence type="ECO:0000313" key="13">
    <source>
        <dbReference type="Proteomes" id="UP001501175"/>
    </source>
</evidence>
<evidence type="ECO:0000256" key="1">
    <source>
        <dbReference type="ARBA" id="ARBA00004571"/>
    </source>
</evidence>
<reference evidence="13" key="1">
    <citation type="journal article" date="2019" name="Int. J. Syst. Evol. Microbiol.">
        <title>The Global Catalogue of Microorganisms (GCM) 10K type strain sequencing project: providing services to taxonomists for standard genome sequencing and annotation.</title>
        <authorList>
            <consortium name="The Broad Institute Genomics Platform"/>
            <consortium name="The Broad Institute Genome Sequencing Center for Infectious Disease"/>
            <person name="Wu L."/>
            <person name="Ma J."/>
        </authorList>
    </citation>
    <scope>NUCLEOTIDE SEQUENCE [LARGE SCALE GENOMIC DNA]</scope>
    <source>
        <strain evidence="13">JCM 17927</strain>
    </source>
</reference>
<keyword evidence="13" id="KW-1185">Reference proteome</keyword>
<accession>A0ABP8NDK6</accession>
<evidence type="ECO:0000256" key="3">
    <source>
        <dbReference type="ARBA" id="ARBA00022452"/>
    </source>
</evidence>
<keyword evidence="7 8" id="KW-0998">Cell outer membrane</keyword>
<keyword evidence="12" id="KW-0675">Receptor</keyword>
<dbReference type="InterPro" id="IPR037066">
    <property type="entry name" value="Plug_dom_sf"/>
</dbReference>
<dbReference type="NCBIfam" id="TIGR04057">
    <property type="entry name" value="SusC_RagA_signa"/>
    <property type="match status" value="1"/>
</dbReference>
<feature type="domain" description="TonB-dependent receptor-like beta-barrel" evidence="10">
    <location>
        <begin position="417"/>
        <end position="1021"/>
    </location>
</feature>
<comment type="subcellular location">
    <subcellularLocation>
        <location evidence="1 8">Cell outer membrane</location>
        <topology evidence="1 8">Multi-pass membrane protein</topology>
    </subcellularLocation>
</comment>
<keyword evidence="5 9" id="KW-0798">TonB box</keyword>
<dbReference type="SUPFAM" id="SSF49464">
    <property type="entry name" value="Carboxypeptidase regulatory domain-like"/>
    <property type="match status" value="1"/>
</dbReference>
<dbReference type="SUPFAM" id="SSF56935">
    <property type="entry name" value="Porins"/>
    <property type="match status" value="1"/>
</dbReference>
<dbReference type="Gene3D" id="2.40.170.20">
    <property type="entry name" value="TonB-dependent receptor, beta-barrel domain"/>
    <property type="match status" value="1"/>
</dbReference>
<dbReference type="Pfam" id="PF13715">
    <property type="entry name" value="CarbopepD_reg_2"/>
    <property type="match status" value="1"/>
</dbReference>
<dbReference type="InterPro" id="IPR000531">
    <property type="entry name" value="Beta-barrel_TonB"/>
</dbReference>
<name>A0ABP8NDK6_9BACT</name>
<evidence type="ECO:0000259" key="10">
    <source>
        <dbReference type="Pfam" id="PF00593"/>
    </source>
</evidence>
<proteinExistence type="inferred from homology"/>
<dbReference type="Gene3D" id="2.170.130.10">
    <property type="entry name" value="TonB-dependent receptor, plug domain"/>
    <property type="match status" value="1"/>
</dbReference>
<organism evidence="12 13">
    <name type="scientific">Nibrella saemangeumensis</name>
    <dbReference type="NCBI Taxonomy" id="1084526"/>
    <lineage>
        <taxon>Bacteria</taxon>
        <taxon>Pseudomonadati</taxon>
        <taxon>Bacteroidota</taxon>
        <taxon>Cytophagia</taxon>
        <taxon>Cytophagales</taxon>
        <taxon>Spirosomataceae</taxon>
        <taxon>Nibrella</taxon>
    </lineage>
</organism>
<evidence type="ECO:0000256" key="6">
    <source>
        <dbReference type="ARBA" id="ARBA00023136"/>
    </source>
</evidence>
<evidence type="ECO:0000256" key="8">
    <source>
        <dbReference type="PROSITE-ProRule" id="PRU01360"/>
    </source>
</evidence>
<evidence type="ECO:0000256" key="5">
    <source>
        <dbReference type="ARBA" id="ARBA00023077"/>
    </source>
</evidence>
<dbReference type="Pfam" id="PF00593">
    <property type="entry name" value="TonB_dep_Rec_b-barrel"/>
    <property type="match status" value="1"/>
</dbReference>
<dbReference type="NCBIfam" id="TIGR04056">
    <property type="entry name" value="OMP_RagA_SusC"/>
    <property type="match status" value="1"/>
</dbReference>
<dbReference type="InterPro" id="IPR036942">
    <property type="entry name" value="Beta-barrel_TonB_sf"/>
</dbReference>
<evidence type="ECO:0000256" key="9">
    <source>
        <dbReference type="RuleBase" id="RU003357"/>
    </source>
</evidence>
<dbReference type="InterPro" id="IPR008969">
    <property type="entry name" value="CarboxyPept-like_regulatory"/>
</dbReference>
<keyword evidence="4 8" id="KW-0812">Transmembrane</keyword>
<dbReference type="Pfam" id="PF07715">
    <property type="entry name" value="Plug"/>
    <property type="match status" value="1"/>
</dbReference>
<evidence type="ECO:0000256" key="2">
    <source>
        <dbReference type="ARBA" id="ARBA00022448"/>
    </source>
</evidence>
<keyword evidence="2 8" id="KW-0813">Transport</keyword>
<dbReference type="Gene3D" id="2.60.40.1120">
    <property type="entry name" value="Carboxypeptidase-like, regulatory domain"/>
    <property type="match status" value="1"/>
</dbReference>
<feature type="domain" description="TonB-dependent receptor plug" evidence="11">
    <location>
        <begin position="125"/>
        <end position="231"/>
    </location>
</feature>
<dbReference type="InterPro" id="IPR039426">
    <property type="entry name" value="TonB-dep_rcpt-like"/>
</dbReference>
<sequence>MNPTPYFLRVVPFVMSLILLIGLNKSVYAQARTVSGRIVDATDNRGLPGANVVIKGTNTGTTTDAEGNFRLSVPGNAATLVISSVGFITQEAPVGSSNTVSVTLQSDTRALNEVVVVGYGQKTTRKLTESIGTVQAREITRLPVASPEAAIQGRVSGVQITNVDGTPGGPVSIRIRGVSTVGNNQPLFVVDGVPIGDGTANQINPADIENISVLKDASSASIYGLRAANGVVLITTKRGKQGKPRVAFDVYTGVQNFPKEYQMLSTTDYLALAQEAQANANNQAGLKPGDRDYLVLHPDLRPGSKYVNVDNRQAFRDAVVQDNAPIRNYNLSVNGGNENSNYFISGGYFQQNSIVKKWDLDRYSFRVNSDHKIGSRLKVGQALTIAHSQIRRGSNAGGDGFIYAGTINQPPFFSIYDTDNSVPGNRYGFTGNAGVAGLTILNVAGINQVVDNLNNSTRMLGNIYGEVEIVKGLKFRSVAALDYNVSKNTGWRPGYTAAELGQERNTNEYNDSRGDGIQKVFTNTLSYENVFGGHTVNAIAGTEFQDIRGSSLGYTGFNFQSTNPNFYQNVSNQQGNSDGKGGFLFNNASAGLSQRAYAAYFGRVSYDFRDKYLVTVTARYDMSSNFAPENRAKLFPSVSAAWRISSEEFFKDKVAFITDLKLRGSWGQLGNDKINIDFPYVARVVQSPWYTLGINQSSFKGSGIPSLINRGLRWETNESVDVGFDATFFGRLNILATYYNRNTKDFLYSLPVNLTSGFENIPVNLGQVNNRGIELETSYRSQLGKGATLELFGNITTIRNRLVSLAPGVQEYASGNYRTAVGYPIGYFYGYKVQGVYQNQEQANAALPDVTVNRRKPVPGDLIFEDNNGPGTDGERFSGQSDGQITVEDRTYLGKTIPDFFYGFGANATFKGFDLALLFQGVAGNSVYNSFRVGAEGLTGGGRNALASVNNRWRGEGSSNEMPRATANDLNSNNRFSSRWVESGSFLRFKNIQLGYTVPRLALDKIRAFQSARVYVAATNLFRITNYSGLDPEVITYGSSASQLQAGTDNSNIPQPVIIQIGANLTF</sequence>
<evidence type="ECO:0000256" key="7">
    <source>
        <dbReference type="ARBA" id="ARBA00023237"/>
    </source>
</evidence>
<evidence type="ECO:0000256" key="4">
    <source>
        <dbReference type="ARBA" id="ARBA00022692"/>
    </source>
</evidence>
<dbReference type="Proteomes" id="UP001501175">
    <property type="component" value="Unassembled WGS sequence"/>
</dbReference>
<dbReference type="InterPro" id="IPR023997">
    <property type="entry name" value="TonB-dep_OMP_SusC/RagA_CS"/>
</dbReference>
<keyword evidence="3 8" id="KW-1134">Transmembrane beta strand</keyword>
<protein>
    <submittedName>
        <fullName evidence="12">TonB-dependent receptor</fullName>
    </submittedName>
</protein>
<evidence type="ECO:0000313" key="12">
    <source>
        <dbReference type="EMBL" id="GAA4464070.1"/>
    </source>
</evidence>
<comment type="similarity">
    <text evidence="8 9">Belongs to the TonB-dependent receptor family.</text>
</comment>
<dbReference type="EMBL" id="BAABHD010000076">
    <property type="protein sequence ID" value="GAA4464070.1"/>
    <property type="molecule type" value="Genomic_DNA"/>
</dbReference>
<dbReference type="PROSITE" id="PS52016">
    <property type="entry name" value="TONB_DEPENDENT_REC_3"/>
    <property type="match status" value="1"/>
</dbReference>
<evidence type="ECO:0000259" key="11">
    <source>
        <dbReference type="Pfam" id="PF07715"/>
    </source>
</evidence>
<dbReference type="InterPro" id="IPR023996">
    <property type="entry name" value="TonB-dep_OMP_SusC/RagA"/>
</dbReference>
<dbReference type="RefSeq" id="WP_345246902.1">
    <property type="nucleotide sequence ID" value="NZ_BAABHD010000076.1"/>
</dbReference>
<comment type="caution">
    <text evidence="12">The sequence shown here is derived from an EMBL/GenBank/DDBJ whole genome shotgun (WGS) entry which is preliminary data.</text>
</comment>